<evidence type="ECO:0000313" key="3">
    <source>
        <dbReference type="Proteomes" id="UP000186364"/>
    </source>
</evidence>
<organism evidence="2 3">
    <name type="scientific">Xaviernesmea oryzae</name>
    <dbReference type="NCBI Taxonomy" id="464029"/>
    <lineage>
        <taxon>Bacteria</taxon>
        <taxon>Pseudomonadati</taxon>
        <taxon>Pseudomonadota</taxon>
        <taxon>Alphaproteobacteria</taxon>
        <taxon>Hyphomicrobiales</taxon>
        <taxon>Rhizobiaceae</taxon>
        <taxon>Rhizobium/Agrobacterium group</taxon>
        <taxon>Xaviernesmea</taxon>
    </lineage>
</organism>
<dbReference type="Gene3D" id="2.60.120.10">
    <property type="entry name" value="Jelly Rolls"/>
    <property type="match status" value="1"/>
</dbReference>
<accession>A0A1Q9B1U1</accession>
<dbReference type="InterPro" id="IPR047263">
    <property type="entry name" value="HNL-like_cupin"/>
</dbReference>
<keyword evidence="3" id="KW-1185">Reference proteome</keyword>
<dbReference type="PANTHER" id="PTHR43698:SF1">
    <property type="entry name" value="BLL4564 PROTEIN"/>
    <property type="match status" value="1"/>
</dbReference>
<dbReference type="Pfam" id="PF07883">
    <property type="entry name" value="Cupin_2"/>
    <property type="match status" value="1"/>
</dbReference>
<protein>
    <submittedName>
        <fullName evidence="2">Cupin</fullName>
    </submittedName>
</protein>
<dbReference type="InterPro" id="IPR014710">
    <property type="entry name" value="RmlC-like_jellyroll"/>
</dbReference>
<dbReference type="RefSeq" id="WP_075625991.1">
    <property type="nucleotide sequence ID" value="NZ_FOAM01000005.1"/>
</dbReference>
<dbReference type="InterPro" id="IPR011051">
    <property type="entry name" value="RmlC_Cupin_sf"/>
</dbReference>
<dbReference type="SUPFAM" id="SSF51182">
    <property type="entry name" value="RmlC-like cupins"/>
    <property type="match status" value="1"/>
</dbReference>
<feature type="domain" description="Cupin type-2" evidence="1">
    <location>
        <begin position="55"/>
        <end position="122"/>
    </location>
</feature>
<dbReference type="AlphaFoldDB" id="A0A1Q9B1U1"/>
<proteinExistence type="predicted"/>
<evidence type="ECO:0000259" key="1">
    <source>
        <dbReference type="Pfam" id="PF07883"/>
    </source>
</evidence>
<dbReference type="CDD" id="cd02233">
    <property type="entry name" value="cupin_HNL-like"/>
    <property type="match status" value="1"/>
</dbReference>
<evidence type="ECO:0000313" key="2">
    <source>
        <dbReference type="EMBL" id="OLP61974.1"/>
    </source>
</evidence>
<dbReference type="PANTHER" id="PTHR43698">
    <property type="entry name" value="RIBD C-TERMINAL DOMAIN CONTAINING PROTEIN"/>
    <property type="match status" value="1"/>
</dbReference>
<dbReference type="OrthoDB" id="9802489at2"/>
<dbReference type="EMBL" id="MKIP01000029">
    <property type="protein sequence ID" value="OLP61974.1"/>
    <property type="molecule type" value="Genomic_DNA"/>
</dbReference>
<gene>
    <name evidence="2" type="ORF">BJF93_07565</name>
</gene>
<sequence length="144" mass="15503">MTAFFDADAAHPQAMTVQRAGMSMTEAPPAVSNGPFHVQMLLSSHQDGDVTAMRAVMPPGVVTHWHSHPAGQLLFVLDGVGWAQREGGAPVELRPGDSVWFAPEERHWHGADARSAFSYLSVQAVKNGTAVCWMEPVTNRGQAS</sequence>
<name>A0A1Q9B1U1_9HYPH</name>
<reference evidence="2 3" key="1">
    <citation type="submission" date="2016-09" db="EMBL/GenBank/DDBJ databases">
        <title>Rhizobium sp. nov., a novel species isolated from the rice rhizosphere.</title>
        <authorList>
            <person name="Zhao J."/>
            <person name="Zhang X."/>
        </authorList>
    </citation>
    <scope>NUCLEOTIDE SEQUENCE [LARGE SCALE GENOMIC DNA]</scope>
    <source>
        <strain evidence="2 3">1.7048</strain>
    </source>
</reference>
<dbReference type="Proteomes" id="UP000186364">
    <property type="component" value="Unassembled WGS sequence"/>
</dbReference>
<comment type="caution">
    <text evidence="2">The sequence shown here is derived from an EMBL/GenBank/DDBJ whole genome shotgun (WGS) entry which is preliminary data.</text>
</comment>
<dbReference type="InterPro" id="IPR013096">
    <property type="entry name" value="Cupin_2"/>
</dbReference>